<dbReference type="InterPro" id="IPR036291">
    <property type="entry name" value="NAD(P)-bd_dom_sf"/>
</dbReference>
<dbReference type="Pfam" id="PF07993">
    <property type="entry name" value="NAD_binding_4"/>
    <property type="match status" value="1"/>
</dbReference>
<dbReference type="GO" id="GO:0080019">
    <property type="term" value="F:alcohol-forming very long-chain fatty acyl-CoA reductase activity"/>
    <property type="evidence" value="ECO:0000318"/>
    <property type="project" value="GO_Central"/>
</dbReference>
<organism evidence="7 8">
    <name type="scientific">Daphnia pulex</name>
    <name type="common">Water flea</name>
    <dbReference type="NCBI Taxonomy" id="6669"/>
    <lineage>
        <taxon>Eukaryota</taxon>
        <taxon>Metazoa</taxon>
        <taxon>Ecdysozoa</taxon>
        <taxon>Arthropoda</taxon>
        <taxon>Crustacea</taxon>
        <taxon>Branchiopoda</taxon>
        <taxon>Diplostraca</taxon>
        <taxon>Cladocera</taxon>
        <taxon>Anomopoda</taxon>
        <taxon>Daphniidae</taxon>
        <taxon>Daphnia</taxon>
    </lineage>
</organism>
<keyword evidence="4" id="KW-0560">Oxidoreductase</keyword>
<dbReference type="STRING" id="6669.E9GTJ7"/>
<dbReference type="PANTHER" id="PTHR11011:SF116">
    <property type="entry name" value="FATTY ACYL-COA REDUCTASE CG5065-RELATED"/>
    <property type="match status" value="1"/>
</dbReference>
<dbReference type="FunFam" id="3.40.50.720:FF:000370">
    <property type="entry name" value="Fatty acyl-CoA reductase"/>
    <property type="match status" value="1"/>
</dbReference>
<dbReference type="CDD" id="cd09071">
    <property type="entry name" value="FAR_C"/>
    <property type="match status" value="1"/>
</dbReference>
<evidence type="ECO:0000256" key="3">
    <source>
        <dbReference type="ARBA" id="ARBA00023098"/>
    </source>
</evidence>
<dbReference type="EC" id="1.2.1.84" evidence="4"/>
<dbReference type="Pfam" id="PF03015">
    <property type="entry name" value="Sterile"/>
    <property type="match status" value="1"/>
</dbReference>
<dbReference type="OMA" id="KVYVHVS"/>
<dbReference type="InterPro" id="IPR013120">
    <property type="entry name" value="FAR_NAD-bd"/>
</dbReference>
<evidence type="ECO:0000313" key="7">
    <source>
        <dbReference type="EMBL" id="EFX77095.1"/>
    </source>
</evidence>
<dbReference type="InterPro" id="IPR033640">
    <property type="entry name" value="FAR_C"/>
</dbReference>
<comment type="similarity">
    <text evidence="1 4">Belongs to the fatty acyl-CoA reductase family.</text>
</comment>
<dbReference type="PhylomeDB" id="E9GTJ7"/>
<keyword evidence="8" id="KW-1185">Reference proteome</keyword>
<protein>
    <recommendedName>
        <fullName evidence="4">Fatty acyl-CoA reductase</fullName>
        <ecNumber evidence="4">1.2.1.84</ecNumber>
    </recommendedName>
</protein>
<gene>
    <name evidence="7" type="ORF">DAPPUDRAFT_54498</name>
</gene>
<dbReference type="KEGG" id="dpx:DAPPUDRAFT_54498"/>
<dbReference type="AlphaFoldDB" id="E9GTJ7"/>
<name>E9GTJ7_DAPPU</name>
<comment type="function">
    <text evidence="4">Catalyzes the reduction of fatty acyl-CoA to fatty alcohols.</text>
</comment>
<dbReference type="EMBL" id="GL732564">
    <property type="protein sequence ID" value="EFX77095.1"/>
    <property type="molecule type" value="Genomic_DNA"/>
</dbReference>
<feature type="domain" description="Thioester reductase (TE)" evidence="6">
    <location>
        <begin position="21"/>
        <end position="295"/>
    </location>
</feature>
<evidence type="ECO:0000256" key="2">
    <source>
        <dbReference type="ARBA" id="ARBA00022516"/>
    </source>
</evidence>
<feature type="domain" description="Fatty acyl-CoA reductase C-terminal" evidence="5">
    <location>
        <begin position="369"/>
        <end position="461"/>
    </location>
</feature>
<evidence type="ECO:0000256" key="1">
    <source>
        <dbReference type="ARBA" id="ARBA00005928"/>
    </source>
</evidence>
<reference evidence="7 8" key="1">
    <citation type="journal article" date="2011" name="Science">
        <title>The ecoresponsive genome of Daphnia pulex.</title>
        <authorList>
            <person name="Colbourne J.K."/>
            <person name="Pfrender M.E."/>
            <person name="Gilbert D."/>
            <person name="Thomas W.K."/>
            <person name="Tucker A."/>
            <person name="Oakley T.H."/>
            <person name="Tokishita S."/>
            <person name="Aerts A."/>
            <person name="Arnold G.J."/>
            <person name="Basu M.K."/>
            <person name="Bauer D.J."/>
            <person name="Caceres C.E."/>
            <person name="Carmel L."/>
            <person name="Casola C."/>
            <person name="Choi J.H."/>
            <person name="Detter J.C."/>
            <person name="Dong Q."/>
            <person name="Dusheyko S."/>
            <person name="Eads B.D."/>
            <person name="Frohlich T."/>
            <person name="Geiler-Samerotte K.A."/>
            <person name="Gerlach D."/>
            <person name="Hatcher P."/>
            <person name="Jogdeo S."/>
            <person name="Krijgsveld J."/>
            <person name="Kriventseva E.V."/>
            <person name="Kultz D."/>
            <person name="Laforsch C."/>
            <person name="Lindquist E."/>
            <person name="Lopez J."/>
            <person name="Manak J.R."/>
            <person name="Muller J."/>
            <person name="Pangilinan J."/>
            <person name="Patwardhan R.P."/>
            <person name="Pitluck S."/>
            <person name="Pritham E.J."/>
            <person name="Rechtsteiner A."/>
            <person name="Rho M."/>
            <person name="Rogozin I.B."/>
            <person name="Sakarya O."/>
            <person name="Salamov A."/>
            <person name="Schaack S."/>
            <person name="Shapiro H."/>
            <person name="Shiga Y."/>
            <person name="Skalitzky C."/>
            <person name="Smith Z."/>
            <person name="Souvorov A."/>
            <person name="Sung W."/>
            <person name="Tang Z."/>
            <person name="Tsuchiya D."/>
            <person name="Tu H."/>
            <person name="Vos H."/>
            <person name="Wang M."/>
            <person name="Wolf Y.I."/>
            <person name="Yamagata H."/>
            <person name="Yamada T."/>
            <person name="Ye Y."/>
            <person name="Shaw J.R."/>
            <person name="Andrews J."/>
            <person name="Crease T.J."/>
            <person name="Tang H."/>
            <person name="Lucas S.M."/>
            <person name="Robertson H.M."/>
            <person name="Bork P."/>
            <person name="Koonin E.V."/>
            <person name="Zdobnov E.M."/>
            <person name="Grigoriev I.V."/>
            <person name="Lynch M."/>
            <person name="Boore J.L."/>
        </authorList>
    </citation>
    <scope>NUCLEOTIDE SEQUENCE [LARGE SCALE GENOMIC DNA]</scope>
</reference>
<sequence length="475" mass="54129">MKDITDRTPIPNFYRCRSIFITGATGFMGKILIEKLVRSCPEIGSVYLLIRPTPTKDVPSRLRELTNCQVFDWLRQHRPDALEKLIPVSGDVSLPNLGIEASILQELEENVSVVFNSAARVKFDDNLRSAIDANVKGPKRVAIFCRKLKNLKTFIHVSTAFNNLDKDELSEEIFPTSLDPEILMNFVDSIDDQMLASITKQLVGKCPNVYAYSKALGEQLLRNLCECDEQRLPLVIVRPSIVTAALSEPLPGWIDNLNGPSGMIVGIAKGLVRTVRVDSRLVADLIPVDIAINLMIAAAWDRASSYTLAQMIPVYHCSSGSLNPIRWEDFSRYGTRAGEKFPMKTEIIWYPSASLRTNGFAFKFEVALYHYLPAFVVDTVAVLCWKKPFLTRLYKKVHKAMSCLEFYTMRQWHFVSRNPDLLLEKMSAEDRNTYNFDVRKINWESYMESYVLGVRKYLLKEDSSTLDLRRSNLKM</sequence>
<evidence type="ECO:0000256" key="4">
    <source>
        <dbReference type="RuleBase" id="RU363097"/>
    </source>
</evidence>
<dbReference type="OrthoDB" id="429813at2759"/>
<dbReference type="Gene3D" id="3.40.50.720">
    <property type="entry name" value="NAD(P)-binding Rossmann-like Domain"/>
    <property type="match status" value="1"/>
</dbReference>
<dbReference type="CDD" id="cd05236">
    <property type="entry name" value="FAR-N_SDR_e"/>
    <property type="match status" value="1"/>
</dbReference>
<dbReference type="HOGENOM" id="CLU_024661_0_2_1"/>
<accession>E9GTJ7</accession>
<proteinExistence type="inferred from homology"/>
<keyword evidence="4" id="KW-0521">NADP</keyword>
<dbReference type="SUPFAM" id="SSF51735">
    <property type="entry name" value="NAD(P)-binding Rossmann-fold domains"/>
    <property type="match status" value="1"/>
</dbReference>
<dbReference type="InterPro" id="IPR026055">
    <property type="entry name" value="FAR"/>
</dbReference>
<keyword evidence="2 4" id="KW-0444">Lipid biosynthesis</keyword>
<dbReference type="PANTHER" id="PTHR11011">
    <property type="entry name" value="MALE STERILITY PROTEIN 2-RELATED"/>
    <property type="match status" value="1"/>
</dbReference>
<comment type="catalytic activity">
    <reaction evidence="4">
        <text>a long-chain fatty acyl-CoA + 2 NADPH + 2 H(+) = a long-chain primary fatty alcohol + 2 NADP(+) + CoA</text>
        <dbReference type="Rhea" id="RHEA:52716"/>
        <dbReference type="ChEBI" id="CHEBI:15378"/>
        <dbReference type="ChEBI" id="CHEBI:57287"/>
        <dbReference type="ChEBI" id="CHEBI:57783"/>
        <dbReference type="ChEBI" id="CHEBI:58349"/>
        <dbReference type="ChEBI" id="CHEBI:77396"/>
        <dbReference type="ChEBI" id="CHEBI:83139"/>
        <dbReference type="EC" id="1.2.1.84"/>
    </reaction>
</comment>
<dbReference type="GO" id="GO:0102965">
    <property type="term" value="F:alcohol-forming long-chain fatty acyl-CoA reductase activity"/>
    <property type="evidence" value="ECO:0007669"/>
    <property type="project" value="UniProtKB-EC"/>
</dbReference>
<dbReference type="GO" id="GO:0035336">
    <property type="term" value="P:long-chain fatty-acyl-CoA metabolic process"/>
    <property type="evidence" value="ECO:0000318"/>
    <property type="project" value="GO_Central"/>
</dbReference>
<evidence type="ECO:0000259" key="6">
    <source>
        <dbReference type="Pfam" id="PF07993"/>
    </source>
</evidence>
<evidence type="ECO:0000313" key="8">
    <source>
        <dbReference type="Proteomes" id="UP000000305"/>
    </source>
</evidence>
<dbReference type="eggNOG" id="KOG1221">
    <property type="taxonomic scope" value="Eukaryota"/>
</dbReference>
<dbReference type="Proteomes" id="UP000000305">
    <property type="component" value="Unassembled WGS sequence"/>
</dbReference>
<dbReference type="GO" id="GO:0005777">
    <property type="term" value="C:peroxisome"/>
    <property type="evidence" value="ECO:0000318"/>
    <property type="project" value="GO_Central"/>
</dbReference>
<dbReference type="InParanoid" id="E9GTJ7"/>
<keyword evidence="3 4" id="KW-0443">Lipid metabolism</keyword>
<evidence type="ECO:0000259" key="5">
    <source>
        <dbReference type="Pfam" id="PF03015"/>
    </source>
</evidence>